<accession>A0ABY5UY99</accession>
<dbReference type="EMBL" id="CP102294">
    <property type="protein sequence ID" value="UWN56945.1"/>
    <property type="molecule type" value="Genomic_DNA"/>
</dbReference>
<keyword evidence="3" id="KW-1185">Reference proteome</keyword>
<dbReference type="Proteomes" id="UP001059295">
    <property type="component" value="Chromosome"/>
</dbReference>
<proteinExistence type="predicted"/>
<sequence>MIDRRITDFIARHHVLTLSTVADGMPHCCNLFYAYDPQRNLFAVTSSDETLHARQARQNPRIAASVVLETRVVGKVQGLQIRGTMMPAEAETLPSVRKVYLGRFPYAAAVKLELWTIRPDFMKLTDNRLGFGKKIVWEDRTKTERIGQSER</sequence>
<dbReference type="InterPro" id="IPR012349">
    <property type="entry name" value="Split_barrel_FMN-bd"/>
</dbReference>
<dbReference type="SUPFAM" id="SSF50475">
    <property type="entry name" value="FMN-binding split barrel"/>
    <property type="match status" value="1"/>
</dbReference>
<reference evidence="2" key="1">
    <citation type="journal article" date="2022" name="Cell">
        <title>Design, construction, and in vivo augmentation of a complex gut microbiome.</title>
        <authorList>
            <person name="Cheng A.G."/>
            <person name="Ho P.Y."/>
            <person name="Aranda-Diaz A."/>
            <person name="Jain S."/>
            <person name="Yu F.B."/>
            <person name="Meng X."/>
            <person name="Wang M."/>
            <person name="Iakiviak M."/>
            <person name="Nagashima K."/>
            <person name="Zhao A."/>
            <person name="Murugkar P."/>
            <person name="Patil A."/>
            <person name="Atabakhsh K."/>
            <person name="Weakley A."/>
            <person name="Yan J."/>
            <person name="Brumbaugh A.R."/>
            <person name="Higginbottom S."/>
            <person name="Dimas A."/>
            <person name="Shiver A.L."/>
            <person name="Deutschbauer A."/>
            <person name="Neff N."/>
            <person name="Sonnenburg J.L."/>
            <person name="Huang K.C."/>
            <person name="Fischbach M.A."/>
        </authorList>
    </citation>
    <scope>NUCLEOTIDE SEQUENCE</scope>
    <source>
        <strain evidence="2">AP11</strain>
    </source>
</reference>
<dbReference type="Gene3D" id="2.30.110.10">
    <property type="entry name" value="Electron Transport, Fmn-binding Protein, Chain A"/>
    <property type="match status" value="1"/>
</dbReference>
<dbReference type="InterPro" id="IPR011576">
    <property type="entry name" value="Pyridox_Oxase_N"/>
</dbReference>
<organism evidence="2 3">
    <name type="scientific">Alistipes ihumii AP11</name>
    <dbReference type="NCBI Taxonomy" id="1211813"/>
    <lineage>
        <taxon>Bacteria</taxon>
        <taxon>Pseudomonadati</taxon>
        <taxon>Bacteroidota</taxon>
        <taxon>Bacteroidia</taxon>
        <taxon>Bacteroidales</taxon>
        <taxon>Rikenellaceae</taxon>
        <taxon>Alistipes</taxon>
    </lineage>
</organism>
<name>A0ABY5UY99_9BACT</name>
<feature type="domain" description="Pyridoxamine 5'-phosphate oxidase N-terminal" evidence="1">
    <location>
        <begin position="3"/>
        <end position="88"/>
    </location>
</feature>
<evidence type="ECO:0000313" key="2">
    <source>
        <dbReference type="EMBL" id="UWN56945.1"/>
    </source>
</evidence>
<evidence type="ECO:0000313" key="3">
    <source>
        <dbReference type="Proteomes" id="UP001059295"/>
    </source>
</evidence>
<dbReference type="GeneID" id="82892038"/>
<protein>
    <submittedName>
        <fullName evidence="2">Pyridoxamine 5'-phosphate oxidase family protein</fullName>
    </submittedName>
</protein>
<gene>
    <name evidence="2" type="ORF">NQ491_09850</name>
</gene>
<evidence type="ECO:0000259" key="1">
    <source>
        <dbReference type="Pfam" id="PF01243"/>
    </source>
</evidence>
<dbReference type="Pfam" id="PF01243">
    <property type="entry name" value="PNPOx_N"/>
    <property type="match status" value="1"/>
</dbReference>
<dbReference type="RefSeq" id="WP_019245731.1">
    <property type="nucleotide sequence ID" value="NZ_CAPH01000009.1"/>
</dbReference>